<evidence type="ECO:0000313" key="1">
    <source>
        <dbReference type="EMBL" id="VEL26220.1"/>
    </source>
</evidence>
<sequence>MAKTLARWYLQRDSDRPTVPPRMRTVASGIFGRTSRLIRKSFCRYSKLGKQAQANAINSNDVAIKQKKHMNIDSACIPQARKNKSTRPFTSRQAGLGLFHSSWIDSLFNESDEQRTLPQQRHQTAVCADFLTPAWPERGGETGFKVKSLLWSGLFVQMHINRRKEDALPPGRRQQ</sequence>
<accession>A0A3S5CJC4</accession>
<organism evidence="1 2">
    <name type="scientific">Protopolystoma xenopodis</name>
    <dbReference type="NCBI Taxonomy" id="117903"/>
    <lineage>
        <taxon>Eukaryota</taxon>
        <taxon>Metazoa</taxon>
        <taxon>Spiralia</taxon>
        <taxon>Lophotrochozoa</taxon>
        <taxon>Platyhelminthes</taxon>
        <taxon>Monogenea</taxon>
        <taxon>Polyopisthocotylea</taxon>
        <taxon>Polystomatidea</taxon>
        <taxon>Polystomatidae</taxon>
        <taxon>Protopolystoma</taxon>
    </lineage>
</organism>
<dbReference type="AlphaFoldDB" id="A0A3S5CJC4"/>
<keyword evidence="2" id="KW-1185">Reference proteome</keyword>
<proteinExistence type="predicted"/>
<comment type="caution">
    <text evidence="1">The sequence shown here is derived from an EMBL/GenBank/DDBJ whole genome shotgun (WGS) entry which is preliminary data.</text>
</comment>
<dbReference type="Proteomes" id="UP000784294">
    <property type="component" value="Unassembled WGS sequence"/>
</dbReference>
<dbReference type="EMBL" id="CAAALY010078813">
    <property type="protein sequence ID" value="VEL26220.1"/>
    <property type="molecule type" value="Genomic_DNA"/>
</dbReference>
<name>A0A3S5CJC4_9PLAT</name>
<gene>
    <name evidence="1" type="ORF">PXEA_LOCUS19660</name>
</gene>
<reference evidence="1" key="1">
    <citation type="submission" date="2018-11" db="EMBL/GenBank/DDBJ databases">
        <authorList>
            <consortium name="Pathogen Informatics"/>
        </authorList>
    </citation>
    <scope>NUCLEOTIDE SEQUENCE</scope>
</reference>
<protein>
    <submittedName>
        <fullName evidence="1">Uncharacterized protein</fullName>
    </submittedName>
</protein>
<evidence type="ECO:0000313" key="2">
    <source>
        <dbReference type="Proteomes" id="UP000784294"/>
    </source>
</evidence>